<dbReference type="EC" id="1.18.1.2" evidence="2"/>
<keyword evidence="13" id="KW-1185">Reference proteome</keyword>
<evidence type="ECO:0000256" key="4">
    <source>
        <dbReference type="ARBA" id="ARBA00022723"/>
    </source>
</evidence>
<evidence type="ECO:0000259" key="11">
    <source>
        <dbReference type="PROSITE" id="PS51379"/>
    </source>
</evidence>
<dbReference type="Proteomes" id="UP000283644">
    <property type="component" value="Unassembled WGS sequence"/>
</dbReference>
<evidence type="ECO:0000256" key="1">
    <source>
        <dbReference type="ARBA" id="ARBA00001974"/>
    </source>
</evidence>
<dbReference type="SUPFAM" id="SSF54862">
    <property type="entry name" value="4Fe-4S ferredoxins"/>
    <property type="match status" value="1"/>
</dbReference>
<evidence type="ECO:0000256" key="5">
    <source>
        <dbReference type="ARBA" id="ARBA00022827"/>
    </source>
</evidence>
<dbReference type="AlphaFoldDB" id="A0A417Y0T5"/>
<evidence type="ECO:0000256" key="8">
    <source>
        <dbReference type="ARBA" id="ARBA00023004"/>
    </source>
</evidence>
<dbReference type="PANTHER" id="PTHR48467">
    <property type="entry name" value="GLUTAMATE SYNTHASE 1 [NADH], CHLOROPLASTIC-LIKE"/>
    <property type="match status" value="1"/>
</dbReference>
<dbReference type="Gene3D" id="3.40.50.720">
    <property type="entry name" value="NAD(P)-binding Rossmann-like Domain"/>
    <property type="match status" value="1"/>
</dbReference>
<keyword evidence="4" id="KW-0479">Metal-binding</keyword>
<dbReference type="PANTHER" id="PTHR48467:SF1">
    <property type="entry name" value="GLUTAMATE SYNTHASE 1 [NADH], CHLOROPLASTIC-LIKE"/>
    <property type="match status" value="1"/>
</dbReference>
<protein>
    <recommendedName>
        <fullName evidence="2">ferredoxin--NADP(+) reductase</fullName>
        <ecNumber evidence="2">1.18.1.2</ecNumber>
    </recommendedName>
</protein>
<evidence type="ECO:0000256" key="7">
    <source>
        <dbReference type="ARBA" id="ARBA00023002"/>
    </source>
</evidence>
<dbReference type="PROSITE" id="PS00198">
    <property type="entry name" value="4FE4S_FER_1"/>
    <property type="match status" value="1"/>
</dbReference>
<dbReference type="GO" id="GO:0046872">
    <property type="term" value="F:metal ion binding"/>
    <property type="evidence" value="ECO:0007669"/>
    <property type="project" value="UniProtKB-KW"/>
</dbReference>
<dbReference type="RefSeq" id="WP_118926029.1">
    <property type="nucleotide sequence ID" value="NZ_QXGH01000018.1"/>
</dbReference>
<dbReference type="Gene3D" id="3.50.50.60">
    <property type="entry name" value="FAD/NAD(P)-binding domain"/>
    <property type="match status" value="1"/>
</dbReference>
<dbReference type="InterPro" id="IPR023753">
    <property type="entry name" value="FAD/NAD-binding_dom"/>
</dbReference>
<dbReference type="GO" id="GO:0051536">
    <property type="term" value="F:iron-sulfur cluster binding"/>
    <property type="evidence" value="ECO:0007669"/>
    <property type="project" value="UniProtKB-KW"/>
</dbReference>
<keyword evidence="3" id="KW-0285">Flavoprotein</keyword>
<keyword evidence="5" id="KW-0274">FAD</keyword>
<dbReference type="InterPro" id="IPR036188">
    <property type="entry name" value="FAD/NAD-bd_sf"/>
</dbReference>
<keyword evidence="8" id="KW-0408">Iron</keyword>
<dbReference type="PRINTS" id="PR00419">
    <property type="entry name" value="ADXRDTASE"/>
</dbReference>
<feature type="domain" description="4Fe-4S ferredoxin-type" evidence="11">
    <location>
        <begin position="37"/>
        <end position="66"/>
    </location>
</feature>
<name>A0A417Y0T5_9ACTN</name>
<keyword evidence="6" id="KW-0521">NADP</keyword>
<dbReference type="SUPFAM" id="SSF51971">
    <property type="entry name" value="Nucleotide-binding domain"/>
    <property type="match status" value="1"/>
</dbReference>
<dbReference type="InterPro" id="IPR017900">
    <property type="entry name" value="4Fe4S_Fe_S_CS"/>
</dbReference>
<dbReference type="InterPro" id="IPR055275">
    <property type="entry name" value="Ferredox_Rdtase"/>
</dbReference>
<comment type="caution">
    <text evidence="12">The sequence shown here is derived from an EMBL/GenBank/DDBJ whole genome shotgun (WGS) entry which is preliminary data.</text>
</comment>
<dbReference type="GO" id="GO:0004324">
    <property type="term" value="F:ferredoxin-NADP+ reductase activity"/>
    <property type="evidence" value="ECO:0007669"/>
    <property type="project" value="UniProtKB-EC"/>
</dbReference>
<evidence type="ECO:0000313" key="12">
    <source>
        <dbReference type="EMBL" id="RHW26243.1"/>
    </source>
</evidence>
<comment type="cofactor">
    <cofactor evidence="1">
        <name>FAD</name>
        <dbReference type="ChEBI" id="CHEBI:57692"/>
    </cofactor>
</comment>
<accession>A0A417Y0T5</accession>
<evidence type="ECO:0000256" key="6">
    <source>
        <dbReference type="ARBA" id="ARBA00022857"/>
    </source>
</evidence>
<evidence type="ECO:0000256" key="2">
    <source>
        <dbReference type="ARBA" id="ARBA00013223"/>
    </source>
</evidence>
<dbReference type="EMBL" id="QXGH01000018">
    <property type="protein sequence ID" value="RHW26243.1"/>
    <property type="molecule type" value="Genomic_DNA"/>
</dbReference>
<dbReference type="Gene3D" id="3.30.70.20">
    <property type="match status" value="1"/>
</dbReference>
<evidence type="ECO:0000313" key="13">
    <source>
        <dbReference type="Proteomes" id="UP000283644"/>
    </source>
</evidence>
<reference evidence="12 13" key="1">
    <citation type="submission" date="2018-09" db="EMBL/GenBank/DDBJ databases">
        <title>Genome sequencing of Nocardioides immobilis CCTCC AB 2017083 for comparison to Nocardioides silvaticus.</title>
        <authorList>
            <person name="Li C."/>
            <person name="Wang G."/>
        </authorList>
    </citation>
    <scope>NUCLEOTIDE SEQUENCE [LARGE SCALE GENOMIC DNA]</scope>
    <source>
        <strain evidence="12 13">CCTCC AB 2017083</strain>
    </source>
</reference>
<dbReference type="PROSITE" id="PS51379">
    <property type="entry name" value="4FE4S_FER_2"/>
    <property type="match status" value="1"/>
</dbReference>
<keyword evidence="7" id="KW-0560">Oxidoreductase</keyword>
<sequence length="534" mass="56703">MTFVITGGCCNDASCVSVCPVQCIRPRPGDPDFTTAEQLYIDPATCIDCGACVQTCPVSAITADWELPEHLDAYLDINAAYFVNSPIEESEPPDPVRRRLPEERPQLSVAIVGSGPAGCYAASELSAIKGVTVSLFDRLPTPFGLVRAGVAPDHPNTKLIAKRFTPALARPNVHCFFNVEVGRDVSVAELLEHHHAVIWAGGASDDRRLGVTGENLAGSVSAREFVFWYNGHPDFADREFDLSGKTAVIIGNGNVALDVARILARSDTTLATSDMADHAIEALAGSGVTEIVVTGRRGPEHAAYTTSEVSALAQLDGVALLAKSDEIAHVAEVPGHRSAVVTAAADRRPGAGERTITLRFGLMPESINGTDAVESVTFRRADGTLETIETSLVVRAVGFRGNRVEGLPFDDTTSTLPHTAGSVWEPESGEAVEGVYCAGWIKRGANGVIGTNKSDAAETVDSVLHDLAAGRLHEPPFGVDHLEELVSSRQPDLVDQGGWKQIDRRELGAGKALGRPRKKLVRVDELVAAARSGS</sequence>
<keyword evidence="9" id="KW-0411">Iron-sulfur</keyword>
<evidence type="ECO:0000256" key="10">
    <source>
        <dbReference type="ARBA" id="ARBA00047776"/>
    </source>
</evidence>
<proteinExistence type="predicted"/>
<evidence type="ECO:0000256" key="3">
    <source>
        <dbReference type="ARBA" id="ARBA00022630"/>
    </source>
</evidence>
<dbReference type="OrthoDB" id="289202at2"/>
<dbReference type="InterPro" id="IPR017896">
    <property type="entry name" value="4Fe4S_Fe-S-bd"/>
</dbReference>
<dbReference type="Pfam" id="PF00037">
    <property type="entry name" value="Fer4"/>
    <property type="match status" value="1"/>
</dbReference>
<gene>
    <name evidence="12" type="ORF">D0Z08_14825</name>
</gene>
<dbReference type="Pfam" id="PF07992">
    <property type="entry name" value="Pyr_redox_2"/>
    <property type="match status" value="1"/>
</dbReference>
<organism evidence="12 13">
    <name type="scientific">Nocardioides immobilis</name>
    <dbReference type="NCBI Taxonomy" id="2049295"/>
    <lineage>
        <taxon>Bacteria</taxon>
        <taxon>Bacillati</taxon>
        <taxon>Actinomycetota</taxon>
        <taxon>Actinomycetes</taxon>
        <taxon>Propionibacteriales</taxon>
        <taxon>Nocardioidaceae</taxon>
        <taxon>Nocardioides</taxon>
    </lineage>
</organism>
<comment type="catalytic activity">
    <reaction evidence="10">
        <text>2 reduced [2Fe-2S]-[ferredoxin] + NADP(+) + H(+) = 2 oxidized [2Fe-2S]-[ferredoxin] + NADPH</text>
        <dbReference type="Rhea" id="RHEA:20125"/>
        <dbReference type="Rhea" id="RHEA-COMP:10000"/>
        <dbReference type="Rhea" id="RHEA-COMP:10001"/>
        <dbReference type="ChEBI" id="CHEBI:15378"/>
        <dbReference type="ChEBI" id="CHEBI:33737"/>
        <dbReference type="ChEBI" id="CHEBI:33738"/>
        <dbReference type="ChEBI" id="CHEBI:57783"/>
        <dbReference type="ChEBI" id="CHEBI:58349"/>
        <dbReference type="EC" id="1.18.1.2"/>
    </reaction>
</comment>
<evidence type="ECO:0000256" key="9">
    <source>
        <dbReference type="ARBA" id="ARBA00023014"/>
    </source>
</evidence>